<feature type="chain" id="PRO_5002532561" evidence="1">
    <location>
        <begin position="22"/>
        <end position="240"/>
    </location>
</feature>
<accession>A0A0G0HP60</accession>
<evidence type="ECO:0000313" key="2">
    <source>
        <dbReference type="EMBL" id="KKQ44002.1"/>
    </source>
</evidence>
<reference evidence="2 3" key="1">
    <citation type="journal article" date="2015" name="Nature">
        <title>rRNA introns, odd ribosomes, and small enigmatic genomes across a large radiation of phyla.</title>
        <authorList>
            <person name="Brown C.T."/>
            <person name="Hug L.A."/>
            <person name="Thomas B.C."/>
            <person name="Sharon I."/>
            <person name="Castelle C.J."/>
            <person name="Singh A."/>
            <person name="Wilkins M.J."/>
            <person name="Williams K.H."/>
            <person name="Banfield J.F."/>
        </authorList>
    </citation>
    <scope>NUCLEOTIDE SEQUENCE [LARGE SCALE GENOMIC DNA]</scope>
</reference>
<dbReference type="EMBL" id="LBTR01000036">
    <property type="protein sequence ID" value="KKQ44002.1"/>
    <property type="molecule type" value="Genomic_DNA"/>
</dbReference>
<evidence type="ECO:0000256" key="1">
    <source>
        <dbReference type="SAM" id="SignalP"/>
    </source>
</evidence>
<keyword evidence="1" id="KW-0732">Signal</keyword>
<dbReference type="Proteomes" id="UP000034603">
    <property type="component" value="Unassembled WGS sequence"/>
</dbReference>
<dbReference type="AlphaFoldDB" id="A0A0G0HP60"/>
<comment type="caution">
    <text evidence="2">The sequence shown here is derived from an EMBL/GenBank/DDBJ whole genome shotgun (WGS) entry which is preliminary data.</text>
</comment>
<protein>
    <submittedName>
        <fullName evidence="2">Uncharacterized protein</fullName>
    </submittedName>
</protein>
<feature type="signal peptide" evidence="1">
    <location>
        <begin position="1"/>
        <end position="21"/>
    </location>
</feature>
<evidence type="ECO:0000313" key="3">
    <source>
        <dbReference type="Proteomes" id="UP000034603"/>
    </source>
</evidence>
<organism evidence="2 3">
    <name type="scientific">Candidatus Woesebacteria bacterium GW2011_GWA1_37_8</name>
    <dbReference type="NCBI Taxonomy" id="1618546"/>
    <lineage>
        <taxon>Bacteria</taxon>
        <taxon>Candidatus Woeseibacteriota</taxon>
    </lineage>
</organism>
<gene>
    <name evidence="2" type="ORF">US62_C0036G0018</name>
</gene>
<proteinExistence type="predicted"/>
<sequence length="240" mass="26156">MKKLVVSLLALVFIFPKSASANFVSVNPKGEIVYSVLSASDELSLEIPKSAELKVKEVAKEKPSSEGIISLSNADNKISMSVDYGSSKEQFSFSQSNDELIQIEERPAVQQLSIGLDGDKFTLVQRGITALTNFPISVNSKTAKITVTTERGDRIVSVLPYGAVESLLKAKILSNVNENKLDLVESDSELAYHVVGAKLLNLLDVYSYSVPVSAYVSASTGEVVKVEAPIWFRFIDFIFP</sequence>
<name>A0A0G0HP60_9BACT</name>